<organism evidence="3 4">
    <name type="scientific">Phaeodactylum tricornutum (strain CCAP 1055/1)</name>
    <dbReference type="NCBI Taxonomy" id="556484"/>
    <lineage>
        <taxon>Eukaryota</taxon>
        <taxon>Sar</taxon>
        <taxon>Stramenopiles</taxon>
        <taxon>Ochrophyta</taxon>
        <taxon>Bacillariophyta</taxon>
        <taxon>Bacillariophyceae</taxon>
        <taxon>Bacillariophycidae</taxon>
        <taxon>Naviculales</taxon>
        <taxon>Phaeodactylaceae</taxon>
        <taxon>Phaeodactylum</taxon>
    </lineage>
</organism>
<dbReference type="Gene3D" id="1.10.287.370">
    <property type="match status" value="1"/>
</dbReference>
<dbReference type="EMBL" id="CM000608">
    <property type="protein sequence ID" value="EEC49692.1"/>
    <property type="molecule type" value="Genomic_DNA"/>
</dbReference>
<dbReference type="STRING" id="556484.B7FVU5"/>
<dbReference type="InParanoid" id="B7FVU5"/>
<evidence type="ECO:0008006" key="5">
    <source>
        <dbReference type="Google" id="ProtNLM"/>
    </source>
</evidence>
<dbReference type="Pfam" id="PF02996">
    <property type="entry name" value="Prefoldin"/>
    <property type="match status" value="1"/>
</dbReference>
<dbReference type="AlphaFoldDB" id="B7FVU5"/>
<gene>
    <name evidence="3" type="ORF">PHATRDRAFT_11402</name>
</gene>
<feature type="non-terminal residue" evidence="3">
    <location>
        <position position="149"/>
    </location>
</feature>
<dbReference type="RefSeq" id="XP_002178994.1">
    <property type="nucleotide sequence ID" value="XM_002178958.1"/>
</dbReference>
<dbReference type="HOGENOM" id="CLU_091867_0_2_1"/>
<comment type="similarity">
    <text evidence="1">Belongs to the prefoldin subunit alpha family.</text>
</comment>
<dbReference type="eggNOG" id="KOG3048">
    <property type="taxonomic scope" value="Eukaryota"/>
</dbReference>
<evidence type="ECO:0000256" key="2">
    <source>
        <dbReference type="SAM" id="Coils"/>
    </source>
</evidence>
<dbReference type="InterPro" id="IPR004127">
    <property type="entry name" value="Prefoldin_subunit_alpha"/>
</dbReference>
<dbReference type="NCBIfam" id="TIGR00293">
    <property type="entry name" value="prefoldin subunit alpha"/>
    <property type="match status" value="1"/>
</dbReference>
<keyword evidence="2" id="KW-0175">Coiled coil</keyword>
<dbReference type="SUPFAM" id="SSF46579">
    <property type="entry name" value="Prefoldin"/>
    <property type="match status" value="1"/>
</dbReference>
<dbReference type="InterPro" id="IPR011599">
    <property type="entry name" value="PFD_alpha_archaea"/>
</dbReference>
<reference evidence="4" key="2">
    <citation type="submission" date="2008-08" db="EMBL/GenBank/DDBJ databases">
        <authorList>
            <consortium name="Diatom Consortium"/>
            <person name="Grigoriev I."/>
            <person name="Grimwood J."/>
            <person name="Kuo A."/>
            <person name="Otillar R.P."/>
            <person name="Salamov A."/>
            <person name="Detter J.C."/>
            <person name="Lindquist E."/>
            <person name="Shapiro H."/>
            <person name="Lucas S."/>
            <person name="Glavina del Rio T."/>
            <person name="Pitluck S."/>
            <person name="Rokhsar D."/>
            <person name="Bowler C."/>
        </authorList>
    </citation>
    <scope>GENOME REANNOTATION</scope>
    <source>
        <strain evidence="4">CCAP 1055/1</strain>
    </source>
</reference>
<dbReference type="GO" id="GO:0051082">
    <property type="term" value="F:unfolded protein binding"/>
    <property type="evidence" value="ECO:0007669"/>
    <property type="project" value="InterPro"/>
</dbReference>
<keyword evidence="4" id="KW-1185">Reference proteome</keyword>
<dbReference type="GO" id="GO:1990113">
    <property type="term" value="P:RNA polymerase I assembly"/>
    <property type="evidence" value="ECO:0007669"/>
    <property type="project" value="TreeGrafter"/>
</dbReference>
<dbReference type="GO" id="GO:1990115">
    <property type="term" value="P:RNA polymerase III assembly"/>
    <property type="evidence" value="ECO:0007669"/>
    <property type="project" value="TreeGrafter"/>
</dbReference>
<dbReference type="OrthoDB" id="10267474at2759"/>
<dbReference type="PaxDb" id="2850-Phatr11402"/>
<reference evidence="3 4" key="1">
    <citation type="journal article" date="2008" name="Nature">
        <title>The Phaeodactylum genome reveals the evolutionary history of diatom genomes.</title>
        <authorList>
            <person name="Bowler C."/>
            <person name="Allen A.E."/>
            <person name="Badger J.H."/>
            <person name="Grimwood J."/>
            <person name="Jabbari K."/>
            <person name="Kuo A."/>
            <person name="Maheswari U."/>
            <person name="Martens C."/>
            <person name="Maumus F."/>
            <person name="Otillar R.P."/>
            <person name="Rayko E."/>
            <person name="Salamov A."/>
            <person name="Vandepoele K."/>
            <person name="Beszteri B."/>
            <person name="Gruber A."/>
            <person name="Heijde M."/>
            <person name="Katinka M."/>
            <person name="Mock T."/>
            <person name="Valentin K."/>
            <person name="Verret F."/>
            <person name="Berges J.A."/>
            <person name="Brownlee C."/>
            <person name="Cadoret J.P."/>
            <person name="Chiovitti A."/>
            <person name="Choi C.J."/>
            <person name="Coesel S."/>
            <person name="De Martino A."/>
            <person name="Detter J.C."/>
            <person name="Durkin C."/>
            <person name="Falciatore A."/>
            <person name="Fournet J."/>
            <person name="Haruta M."/>
            <person name="Huysman M.J."/>
            <person name="Jenkins B.D."/>
            <person name="Jiroutova K."/>
            <person name="Jorgensen R.E."/>
            <person name="Joubert Y."/>
            <person name="Kaplan A."/>
            <person name="Kroger N."/>
            <person name="Kroth P.G."/>
            <person name="La Roche J."/>
            <person name="Lindquist E."/>
            <person name="Lommer M."/>
            <person name="Martin-Jezequel V."/>
            <person name="Lopez P.J."/>
            <person name="Lucas S."/>
            <person name="Mangogna M."/>
            <person name="McGinnis K."/>
            <person name="Medlin L.K."/>
            <person name="Montsant A."/>
            <person name="Oudot-Le Secq M.P."/>
            <person name="Napoli C."/>
            <person name="Obornik M."/>
            <person name="Parker M.S."/>
            <person name="Petit J.L."/>
            <person name="Porcel B.M."/>
            <person name="Poulsen N."/>
            <person name="Robison M."/>
            <person name="Rychlewski L."/>
            <person name="Rynearson T.A."/>
            <person name="Schmutz J."/>
            <person name="Shapiro H."/>
            <person name="Siaut M."/>
            <person name="Stanley M."/>
            <person name="Sussman M.R."/>
            <person name="Taylor A.R."/>
            <person name="Vardi A."/>
            <person name="von Dassow P."/>
            <person name="Vyverman W."/>
            <person name="Willis A."/>
            <person name="Wyrwicz L.S."/>
            <person name="Rokhsar D.S."/>
            <person name="Weissenbach J."/>
            <person name="Armbrust E.V."/>
            <person name="Green B.R."/>
            <person name="Van de Peer Y."/>
            <person name="Grigoriev I.V."/>
        </authorList>
    </citation>
    <scope>NUCLEOTIDE SEQUENCE [LARGE SCALE GENOMIC DNA]</scope>
    <source>
        <strain evidence="3 4">CCAP 1055/1</strain>
    </source>
</reference>
<dbReference type="GO" id="GO:0016272">
    <property type="term" value="C:prefoldin complex"/>
    <property type="evidence" value="ECO:0007669"/>
    <property type="project" value="InterPro"/>
</dbReference>
<dbReference type="InterPro" id="IPR009053">
    <property type="entry name" value="Prefoldin"/>
</dbReference>
<dbReference type="Proteomes" id="UP000000759">
    <property type="component" value="Chromosome 5"/>
</dbReference>
<accession>B7FVU5</accession>
<evidence type="ECO:0000313" key="3">
    <source>
        <dbReference type="EMBL" id="EEC49692.1"/>
    </source>
</evidence>
<evidence type="ECO:0000256" key="1">
    <source>
        <dbReference type="ARBA" id="ARBA00010048"/>
    </source>
</evidence>
<protein>
    <recommendedName>
        <fullName evidence="5">Prefoldin subunit 5</fullName>
    </recommendedName>
</protein>
<sequence length="149" mass="16428">MSDTVNGENSGGRTIQLDSMSLEELNRLKQQEEERLQALTSRYAALRQAAARIGMSQRAVSDLKKASESNHVMVPLTESVYVPGLVKEPNKLLVELGTGFYVEKGSKDALLFLDRKMKLVDANSDNVTKAVQATNQNLEAVKMTMQGKL</sequence>
<evidence type="ECO:0000313" key="4">
    <source>
        <dbReference type="Proteomes" id="UP000000759"/>
    </source>
</evidence>
<dbReference type="PANTHER" id="PTHR12674">
    <property type="entry name" value="PREFOLDIN SUBUNIT 5"/>
    <property type="match status" value="1"/>
</dbReference>
<dbReference type="KEGG" id="pti:PHATRDRAFT_11402"/>
<dbReference type="CDD" id="cd23157">
    <property type="entry name" value="Prefoldin_5"/>
    <property type="match status" value="1"/>
</dbReference>
<dbReference type="PANTHER" id="PTHR12674:SF2">
    <property type="entry name" value="PREFOLDIN SUBUNIT 5"/>
    <property type="match status" value="1"/>
</dbReference>
<name>B7FVU5_PHATC</name>
<dbReference type="GO" id="GO:0006457">
    <property type="term" value="P:protein folding"/>
    <property type="evidence" value="ECO:0007669"/>
    <property type="project" value="InterPro"/>
</dbReference>
<dbReference type="GeneID" id="7199783"/>
<feature type="coiled-coil region" evidence="2">
    <location>
        <begin position="22"/>
        <end position="49"/>
    </location>
</feature>
<dbReference type="GO" id="GO:0005737">
    <property type="term" value="C:cytoplasm"/>
    <property type="evidence" value="ECO:0007669"/>
    <property type="project" value="TreeGrafter"/>
</dbReference>
<dbReference type="GO" id="GO:1990114">
    <property type="term" value="P:RNA polymerase II core complex assembly"/>
    <property type="evidence" value="ECO:0007669"/>
    <property type="project" value="TreeGrafter"/>
</dbReference>
<proteinExistence type="inferred from homology"/>